<dbReference type="InterPro" id="IPR001610">
    <property type="entry name" value="PAC"/>
</dbReference>
<keyword evidence="3 6" id="KW-0597">Phosphoprotein</keyword>
<keyword evidence="11" id="KW-1185">Reference proteome</keyword>
<dbReference type="Gene3D" id="1.10.287.130">
    <property type="match status" value="1"/>
</dbReference>
<dbReference type="InterPro" id="IPR036890">
    <property type="entry name" value="HATPase_C_sf"/>
</dbReference>
<dbReference type="SUPFAM" id="SSF55874">
    <property type="entry name" value="ATPase domain of HSP90 chaperone/DNA topoisomerase II/histidine kinase"/>
    <property type="match status" value="1"/>
</dbReference>
<name>A0A923MCX3_9BURK</name>
<dbReference type="InterPro" id="IPR029016">
    <property type="entry name" value="GAF-like_dom_sf"/>
</dbReference>
<dbReference type="Pfam" id="PF02518">
    <property type="entry name" value="HATPase_c"/>
    <property type="match status" value="1"/>
</dbReference>
<evidence type="ECO:0000256" key="3">
    <source>
        <dbReference type="ARBA" id="ARBA00022553"/>
    </source>
</evidence>
<dbReference type="PROSITE" id="PS50109">
    <property type="entry name" value="HIS_KIN"/>
    <property type="match status" value="1"/>
</dbReference>
<dbReference type="Gene3D" id="3.30.450.20">
    <property type="entry name" value="PAS domain"/>
    <property type="match status" value="1"/>
</dbReference>
<dbReference type="SUPFAM" id="SSF55785">
    <property type="entry name" value="PYP-like sensor domain (PAS domain)"/>
    <property type="match status" value="1"/>
</dbReference>
<evidence type="ECO:0000259" key="8">
    <source>
        <dbReference type="PROSITE" id="PS50110"/>
    </source>
</evidence>
<dbReference type="CDD" id="cd17580">
    <property type="entry name" value="REC_2_DhkD-like"/>
    <property type="match status" value="1"/>
</dbReference>
<proteinExistence type="predicted"/>
<dbReference type="InterPro" id="IPR000014">
    <property type="entry name" value="PAS"/>
</dbReference>
<dbReference type="PROSITE" id="PS50113">
    <property type="entry name" value="PAC"/>
    <property type="match status" value="1"/>
</dbReference>
<dbReference type="InterPro" id="IPR004358">
    <property type="entry name" value="Sig_transdc_His_kin-like_C"/>
</dbReference>
<dbReference type="Pfam" id="PF08447">
    <property type="entry name" value="PAS_3"/>
    <property type="match status" value="1"/>
</dbReference>
<protein>
    <recommendedName>
        <fullName evidence="2">histidine kinase</fullName>
        <ecNumber evidence="2">2.7.13.3</ecNumber>
    </recommendedName>
</protein>
<organism evidence="10 11">
    <name type="scientific">Ramlibacter albus</name>
    <dbReference type="NCBI Taxonomy" id="2079448"/>
    <lineage>
        <taxon>Bacteria</taxon>
        <taxon>Pseudomonadati</taxon>
        <taxon>Pseudomonadota</taxon>
        <taxon>Betaproteobacteria</taxon>
        <taxon>Burkholderiales</taxon>
        <taxon>Comamonadaceae</taxon>
        <taxon>Ramlibacter</taxon>
    </lineage>
</organism>
<dbReference type="AlphaFoldDB" id="A0A923MCX3"/>
<dbReference type="SUPFAM" id="SSF55781">
    <property type="entry name" value="GAF domain-like"/>
    <property type="match status" value="1"/>
</dbReference>
<evidence type="ECO:0000259" key="9">
    <source>
        <dbReference type="PROSITE" id="PS50113"/>
    </source>
</evidence>
<keyword evidence="5" id="KW-0418">Kinase</keyword>
<dbReference type="InterPro" id="IPR003018">
    <property type="entry name" value="GAF"/>
</dbReference>
<gene>
    <name evidence="10" type="ORF">H8R02_21265</name>
</gene>
<evidence type="ECO:0000256" key="5">
    <source>
        <dbReference type="ARBA" id="ARBA00022777"/>
    </source>
</evidence>
<dbReference type="SMART" id="SM00387">
    <property type="entry name" value="HATPase_c"/>
    <property type="match status" value="1"/>
</dbReference>
<dbReference type="RefSeq" id="WP_187083489.1">
    <property type="nucleotide sequence ID" value="NZ_JACORU010000008.1"/>
</dbReference>
<dbReference type="CDD" id="cd00082">
    <property type="entry name" value="HisKA"/>
    <property type="match status" value="1"/>
</dbReference>
<feature type="domain" description="PAC" evidence="9">
    <location>
        <begin position="89"/>
        <end position="141"/>
    </location>
</feature>
<sequence>MLERLARLFHRDKRRLETRLQLALKAGGMAAWEWEVPTGRRWWSSEMFVLHGRNPKDGLPDDYYDLVHPDDRERVRSVVSATVKACADHSVQYRVAWPDGSWHWLEAAGTTLCDDDGGPELMTGVCVDIDERKADENDLKFLAEASTELAALTDYPHTMQRIARLAVPNFADWCAVDMVEGDRLKRVAVAHVDESKVRLALELHERYPPEPGDPGGVWNVVRTGRPELVPVITPEMLAGVKDPEFREHLLALGLHSYMAVPVVAHGTVLGAITFITSESRRVFSQRDLVRAADLAARAAVAIENAELVEALRRSDAAKDTFLATLAHELRNPLAPIVNSIALLERAADPARMLPQALGVMRRQTAHLTRLVDDLLDVARINSGKFELRRELVDLRDVVRAAVESSQPLIDRCHHTLAVELPGAPVPVRGDPVRLAQVVANLLNNAAKYTPEPGRIVLAMTLHESHVEIEVSDTGPGIPPELLPRMFELFTQGAGAAPARNGDQHGLGIGLFLVKSLAEMHGGRVSAESGGAGTGTRFVVSLPLSEEAATQAAPVEGGAATAPAKKVLVVDDNVDAAETLAQLLGFLNHEPRTAHDGASALEAYEEFGPDVVLLDIGLPDIDGYEVARRIRSKGDGADVRLVALTGWGQKEDKRMAAEAGFDDHWTKPLDPAKLESL</sequence>
<dbReference type="EC" id="2.7.13.3" evidence="2"/>
<evidence type="ECO:0000256" key="2">
    <source>
        <dbReference type="ARBA" id="ARBA00012438"/>
    </source>
</evidence>
<dbReference type="Gene3D" id="3.30.450.40">
    <property type="match status" value="1"/>
</dbReference>
<evidence type="ECO:0000313" key="10">
    <source>
        <dbReference type="EMBL" id="MBC5767009.1"/>
    </source>
</evidence>
<dbReference type="SMART" id="SM00448">
    <property type="entry name" value="REC"/>
    <property type="match status" value="1"/>
</dbReference>
<comment type="catalytic activity">
    <reaction evidence="1">
        <text>ATP + protein L-histidine = ADP + protein N-phospho-L-histidine.</text>
        <dbReference type="EC" id="2.7.13.3"/>
    </reaction>
</comment>
<evidence type="ECO:0000256" key="1">
    <source>
        <dbReference type="ARBA" id="ARBA00000085"/>
    </source>
</evidence>
<dbReference type="InterPro" id="IPR003661">
    <property type="entry name" value="HisK_dim/P_dom"/>
</dbReference>
<dbReference type="Gene3D" id="2.10.70.100">
    <property type="match status" value="1"/>
</dbReference>
<dbReference type="SMART" id="SM00065">
    <property type="entry name" value="GAF"/>
    <property type="match status" value="1"/>
</dbReference>
<dbReference type="InterPro" id="IPR013655">
    <property type="entry name" value="PAS_fold_3"/>
</dbReference>
<dbReference type="SUPFAM" id="SSF47384">
    <property type="entry name" value="Homodimeric domain of signal transducing histidine kinase"/>
    <property type="match status" value="1"/>
</dbReference>
<dbReference type="SUPFAM" id="SSF52172">
    <property type="entry name" value="CheY-like"/>
    <property type="match status" value="1"/>
</dbReference>
<comment type="caution">
    <text evidence="10">The sequence shown here is derived from an EMBL/GenBank/DDBJ whole genome shotgun (WGS) entry which is preliminary data.</text>
</comment>
<dbReference type="InterPro" id="IPR036097">
    <property type="entry name" value="HisK_dim/P_sf"/>
</dbReference>
<dbReference type="PANTHER" id="PTHR43547:SF2">
    <property type="entry name" value="HYBRID SIGNAL TRANSDUCTION HISTIDINE KINASE C"/>
    <property type="match status" value="1"/>
</dbReference>
<dbReference type="SMART" id="SM00388">
    <property type="entry name" value="HisKA"/>
    <property type="match status" value="1"/>
</dbReference>
<dbReference type="InterPro" id="IPR035965">
    <property type="entry name" value="PAS-like_dom_sf"/>
</dbReference>
<dbReference type="Gene3D" id="3.30.565.10">
    <property type="entry name" value="Histidine kinase-like ATPase, C-terminal domain"/>
    <property type="match status" value="1"/>
</dbReference>
<dbReference type="InterPro" id="IPR011006">
    <property type="entry name" value="CheY-like_superfamily"/>
</dbReference>
<evidence type="ECO:0000313" key="11">
    <source>
        <dbReference type="Proteomes" id="UP000596827"/>
    </source>
</evidence>
<feature type="modified residue" description="4-aspartylphosphate" evidence="6">
    <location>
        <position position="614"/>
    </location>
</feature>
<dbReference type="PRINTS" id="PR00344">
    <property type="entry name" value="BCTRLSENSOR"/>
</dbReference>
<dbReference type="PROSITE" id="PS50110">
    <property type="entry name" value="RESPONSE_REGULATORY"/>
    <property type="match status" value="1"/>
</dbReference>
<dbReference type="Pfam" id="PF00072">
    <property type="entry name" value="Response_reg"/>
    <property type="match status" value="1"/>
</dbReference>
<dbReference type="InterPro" id="IPR003594">
    <property type="entry name" value="HATPase_dom"/>
</dbReference>
<dbReference type="InterPro" id="IPR000700">
    <property type="entry name" value="PAS-assoc_C"/>
</dbReference>
<dbReference type="Pfam" id="PF00512">
    <property type="entry name" value="HisKA"/>
    <property type="match status" value="1"/>
</dbReference>
<evidence type="ECO:0000256" key="6">
    <source>
        <dbReference type="PROSITE-ProRule" id="PRU00169"/>
    </source>
</evidence>
<dbReference type="PANTHER" id="PTHR43547">
    <property type="entry name" value="TWO-COMPONENT HISTIDINE KINASE"/>
    <property type="match status" value="1"/>
</dbReference>
<reference evidence="10" key="1">
    <citation type="submission" date="2020-08" db="EMBL/GenBank/DDBJ databases">
        <title>Ramlibacter sp. GTP1 16S ribosomal RNA gene genome sequencing and assembly.</title>
        <authorList>
            <person name="Kang M."/>
        </authorList>
    </citation>
    <scope>NUCLEOTIDE SEQUENCE</scope>
    <source>
        <strain evidence="10">GTP1</strain>
    </source>
</reference>
<dbReference type="InterPro" id="IPR005467">
    <property type="entry name" value="His_kinase_dom"/>
</dbReference>
<evidence type="ECO:0000256" key="4">
    <source>
        <dbReference type="ARBA" id="ARBA00022679"/>
    </source>
</evidence>
<feature type="domain" description="Histidine kinase" evidence="7">
    <location>
        <begin position="324"/>
        <end position="545"/>
    </location>
</feature>
<dbReference type="CDD" id="cd00130">
    <property type="entry name" value="PAS"/>
    <property type="match status" value="1"/>
</dbReference>
<dbReference type="InterPro" id="IPR001789">
    <property type="entry name" value="Sig_transdc_resp-reg_receiver"/>
</dbReference>
<dbReference type="GO" id="GO:0000155">
    <property type="term" value="F:phosphorelay sensor kinase activity"/>
    <property type="evidence" value="ECO:0007669"/>
    <property type="project" value="InterPro"/>
</dbReference>
<dbReference type="EMBL" id="JACORU010000008">
    <property type="protein sequence ID" value="MBC5767009.1"/>
    <property type="molecule type" value="Genomic_DNA"/>
</dbReference>
<dbReference type="SMART" id="SM00086">
    <property type="entry name" value="PAC"/>
    <property type="match status" value="1"/>
</dbReference>
<dbReference type="Gene3D" id="3.40.50.2300">
    <property type="match status" value="1"/>
</dbReference>
<dbReference type="NCBIfam" id="TIGR00229">
    <property type="entry name" value="sensory_box"/>
    <property type="match status" value="1"/>
</dbReference>
<dbReference type="Proteomes" id="UP000596827">
    <property type="component" value="Unassembled WGS sequence"/>
</dbReference>
<feature type="domain" description="Response regulatory" evidence="8">
    <location>
        <begin position="565"/>
        <end position="676"/>
    </location>
</feature>
<dbReference type="Pfam" id="PF01590">
    <property type="entry name" value="GAF"/>
    <property type="match status" value="1"/>
</dbReference>
<evidence type="ECO:0000259" key="7">
    <source>
        <dbReference type="PROSITE" id="PS50109"/>
    </source>
</evidence>
<keyword evidence="4" id="KW-0808">Transferase</keyword>
<accession>A0A923MCX3</accession>